<name>A0A0W0W3U9_9GAMM</name>
<dbReference type="PATRIC" id="fig|466.6.peg.1377"/>
<dbReference type="InterPro" id="IPR011250">
    <property type="entry name" value="OMP/PagP_B-barrel"/>
</dbReference>
<dbReference type="EMBL" id="LNYL01000033">
    <property type="protein sequence ID" value="KTD27052.1"/>
    <property type="molecule type" value="Genomic_DNA"/>
</dbReference>
<dbReference type="InterPro" id="IPR027385">
    <property type="entry name" value="Beta-barrel_OMP"/>
</dbReference>
<feature type="signal peptide" evidence="2">
    <location>
        <begin position="1"/>
        <end position="27"/>
    </location>
</feature>
<dbReference type="STRING" id="466.Lmac_1300"/>
<reference evidence="4 5" key="1">
    <citation type="submission" date="2015-11" db="EMBL/GenBank/DDBJ databases">
        <title>Genomic analysis of 38 Legionella species identifies large and diverse effector repertoires.</title>
        <authorList>
            <person name="Burstein D."/>
            <person name="Amaro F."/>
            <person name="Zusman T."/>
            <person name="Lifshitz Z."/>
            <person name="Cohen O."/>
            <person name="Gilbert J.A."/>
            <person name="Pupko T."/>
            <person name="Shuman H.A."/>
            <person name="Segal G."/>
        </authorList>
    </citation>
    <scope>NUCLEOTIDE SEQUENCE [LARGE SCALE GENOMIC DNA]</scope>
    <source>
        <strain evidence="4 5">PX-1-G2-E2</strain>
    </source>
</reference>
<sequence length="236" mass="25854">MLRKTHVTGVISLLVSTSCFPGFYVGAAVGPEGASFSQKAHVQRPGTATSGAFNVIDRNHFSGIGLFGTLFAGLSWIYKQIYLAAEVNGTMSSVEYKLINDEYVHQNFAKTTFTVRNSEGVSALPGFLLSENTVLYGRIGYANGRIKLVEGGDPTIHGAATRKSGLRWGLGLRHAFNERFSFMMDFSQITYSSIHSFVFEPNGNVTKATKITPKTAQVAFGLIYRFDKPAQQIYVK</sequence>
<dbReference type="SUPFAM" id="SSF56925">
    <property type="entry name" value="OMPA-like"/>
    <property type="match status" value="1"/>
</dbReference>
<gene>
    <name evidence="4" type="ORF">Lmac_1300</name>
</gene>
<evidence type="ECO:0000313" key="4">
    <source>
        <dbReference type="EMBL" id="KTD27052.1"/>
    </source>
</evidence>
<dbReference type="PROSITE" id="PS51257">
    <property type="entry name" value="PROKAR_LIPOPROTEIN"/>
    <property type="match status" value="1"/>
</dbReference>
<protein>
    <recommendedName>
        <fullName evidence="3">Outer membrane protein beta-barrel domain-containing protein</fullName>
    </recommendedName>
</protein>
<feature type="chain" id="PRO_5006915337" description="Outer membrane protein beta-barrel domain-containing protein" evidence="2">
    <location>
        <begin position="28"/>
        <end position="236"/>
    </location>
</feature>
<keyword evidence="1 2" id="KW-0732">Signal</keyword>
<proteinExistence type="predicted"/>
<comment type="caution">
    <text evidence="4">The sequence shown here is derived from an EMBL/GenBank/DDBJ whole genome shotgun (WGS) entry which is preliminary data.</text>
</comment>
<feature type="domain" description="Outer membrane protein beta-barrel" evidence="3">
    <location>
        <begin position="20"/>
        <end position="226"/>
    </location>
</feature>
<dbReference type="Gene3D" id="2.40.160.20">
    <property type="match status" value="1"/>
</dbReference>
<evidence type="ECO:0000256" key="1">
    <source>
        <dbReference type="ARBA" id="ARBA00022729"/>
    </source>
</evidence>
<dbReference type="Proteomes" id="UP000054908">
    <property type="component" value="Unassembled WGS sequence"/>
</dbReference>
<organism evidence="4 5">
    <name type="scientific">Legionella maceachernii</name>
    <dbReference type="NCBI Taxonomy" id="466"/>
    <lineage>
        <taxon>Bacteria</taxon>
        <taxon>Pseudomonadati</taxon>
        <taxon>Pseudomonadota</taxon>
        <taxon>Gammaproteobacteria</taxon>
        <taxon>Legionellales</taxon>
        <taxon>Legionellaceae</taxon>
        <taxon>Legionella</taxon>
    </lineage>
</organism>
<dbReference type="RefSeq" id="WP_058452078.1">
    <property type="nucleotide sequence ID" value="NZ_CAAAIB010000009.1"/>
</dbReference>
<evidence type="ECO:0000259" key="3">
    <source>
        <dbReference type="Pfam" id="PF13505"/>
    </source>
</evidence>
<evidence type="ECO:0000313" key="5">
    <source>
        <dbReference type="Proteomes" id="UP000054908"/>
    </source>
</evidence>
<keyword evidence="5" id="KW-1185">Reference proteome</keyword>
<dbReference type="Pfam" id="PF13505">
    <property type="entry name" value="OMP_b-brl"/>
    <property type="match status" value="1"/>
</dbReference>
<dbReference type="AlphaFoldDB" id="A0A0W0W3U9"/>
<accession>A0A0W0W3U9</accession>
<dbReference type="OrthoDB" id="5636097at2"/>
<evidence type="ECO:0000256" key="2">
    <source>
        <dbReference type="SAM" id="SignalP"/>
    </source>
</evidence>